<dbReference type="AlphaFoldDB" id="A0AAV1QVA3"/>
<organism evidence="1 2">
    <name type="scientific">Dovyalis caffra</name>
    <dbReference type="NCBI Taxonomy" id="77055"/>
    <lineage>
        <taxon>Eukaryota</taxon>
        <taxon>Viridiplantae</taxon>
        <taxon>Streptophyta</taxon>
        <taxon>Embryophyta</taxon>
        <taxon>Tracheophyta</taxon>
        <taxon>Spermatophyta</taxon>
        <taxon>Magnoliopsida</taxon>
        <taxon>eudicotyledons</taxon>
        <taxon>Gunneridae</taxon>
        <taxon>Pentapetalae</taxon>
        <taxon>rosids</taxon>
        <taxon>fabids</taxon>
        <taxon>Malpighiales</taxon>
        <taxon>Salicaceae</taxon>
        <taxon>Flacourtieae</taxon>
        <taxon>Dovyalis</taxon>
    </lineage>
</organism>
<keyword evidence="2" id="KW-1185">Reference proteome</keyword>
<dbReference type="Proteomes" id="UP001314170">
    <property type="component" value="Unassembled WGS sequence"/>
</dbReference>
<evidence type="ECO:0000313" key="2">
    <source>
        <dbReference type="Proteomes" id="UP001314170"/>
    </source>
</evidence>
<comment type="caution">
    <text evidence="1">The sequence shown here is derived from an EMBL/GenBank/DDBJ whole genome shotgun (WGS) entry which is preliminary data.</text>
</comment>
<proteinExistence type="predicted"/>
<name>A0AAV1QVA3_9ROSI</name>
<dbReference type="EMBL" id="CAWUPB010000246">
    <property type="protein sequence ID" value="CAK7324054.1"/>
    <property type="molecule type" value="Genomic_DNA"/>
</dbReference>
<sequence>MRDHAIGLVMLRRLWLEETLRLMNRAMWDWEKSNITSPNQIGLGENMPQEQDVVFEEEDSDDENQVIKGIRTLTDIYERCNVAMFEPRSVRKL</sequence>
<evidence type="ECO:0000313" key="1">
    <source>
        <dbReference type="EMBL" id="CAK7324054.1"/>
    </source>
</evidence>
<protein>
    <submittedName>
        <fullName evidence="1">Uncharacterized protein</fullName>
    </submittedName>
</protein>
<accession>A0AAV1QVA3</accession>
<gene>
    <name evidence="1" type="ORF">DCAF_LOCUS1688</name>
</gene>
<reference evidence="1 2" key="1">
    <citation type="submission" date="2024-01" db="EMBL/GenBank/DDBJ databases">
        <authorList>
            <person name="Waweru B."/>
        </authorList>
    </citation>
    <scope>NUCLEOTIDE SEQUENCE [LARGE SCALE GENOMIC DNA]</scope>
</reference>